<dbReference type="RefSeq" id="WP_045531749.1">
    <property type="nucleotide sequence ID" value="NZ_AP014568.1"/>
</dbReference>
<evidence type="ECO:0000313" key="3">
    <source>
        <dbReference type="EMBL" id="BAO81291.1"/>
    </source>
</evidence>
<dbReference type="Pfam" id="PF07508">
    <property type="entry name" value="Recombinase"/>
    <property type="match status" value="1"/>
</dbReference>
<dbReference type="CDD" id="cd03768">
    <property type="entry name" value="SR_ResInv"/>
    <property type="match status" value="1"/>
</dbReference>
<dbReference type="GO" id="GO:0003677">
    <property type="term" value="F:DNA binding"/>
    <property type="evidence" value="ECO:0007669"/>
    <property type="project" value="InterPro"/>
</dbReference>
<dbReference type="InterPro" id="IPR025827">
    <property type="entry name" value="Zn_ribbon_recom_dom"/>
</dbReference>
<reference evidence="3 4" key="1">
    <citation type="journal article" date="2014" name="Nat. Commun.">
        <title>Physiological and genomic features of highly alkaliphilic hydrogen-utilizing Betaproteobacteria from a continental serpentinizing site.</title>
        <authorList>
            <person name="Suzuki S."/>
            <person name="Kuenen J.G."/>
            <person name="Schipper K."/>
            <person name="van der Velde S."/>
            <person name="Ishii S."/>
            <person name="Wu A."/>
            <person name="Sorokin D.Y."/>
            <person name="Tenney A."/>
            <person name="Meng X.Y."/>
            <person name="Morrill P.L."/>
            <person name="Kamagata Y."/>
            <person name="Muyzer G."/>
            <person name="Nealson K.H."/>
        </authorList>
    </citation>
    <scope>NUCLEOTIDE SEQUENCE [LARGE SCALE GENOMIC DNA]</scope>
    <source>
        <strain evidence="3 4">A1</strain>
    </source>
</reference>
<gene>
    <name evidence="3" type="ORF">SRAA_1437</name>
</gene>
<dbReference type="InterPro" id="IPR050639">
    <property type="entry name" value="SSR_resolvase"/>
</dbReference>
<sequence>MSEVLKRRMRCAVYTRKSTDEGLDQEYNSIDAQRDAGHAYIASQRAEGWIPVADDYDDPAFSGGNMERPALRRMMADIEAGKIDVVVIYKIDRLTRSLADFSKMVEVFERYGVSFVSVTQQFNTTTSMGRLMLNILLSFAQFEREVTGERIRDKIAASKRKGMWMGGVPPLGYDVENRRLVPNEREAKLIRHIFQRFVELGSSTALVKELKLDGVTSKAWTTQDGKTREGRPIDKGHIYKLLSNRTYLGELRHKDQWYQAEHPPIISRELWDSVHAILATNGRVRGNATRATVAYLLKGIVFGNDGRALSPWHTTKKNGRRYRYYVPQRDAKEHAGASGLPRLPAAELESAVLDQLRAILRAPNLLGDMLPQAIKLDPTLDEAKITVAMTRLDAIWDQLFPAEQTRIVKLLVEKVIVSPNDLEVRLRANGIERLVLELRPEPVEQQVEALA</sequence>
<proteinExistence type="predicted"/>
<dbReference type="EMBL" id="AP014568">
    <property type="protein sequence ID" value="BAO81291.1"/>
    <property type="molecule type" value="Genomic_DNA"/>
</dbReference>
<dbReference type="PROSITE" id="PS51737">
    <property type="entry name" value="RECOMBINASE_DNA_BIND"/>
    <property type="match status" value="1"/>
</dbReference>
<dbReference type="STRING" id="1458425.SRAA_1437"/>
<dbReference type="InterPro" id="IPR011109">
    <property type="entry name" value="DNA_bind_recombinase_dom"/>
</dbReference>
<dbReference type="OrthoDB" id="8585334at2"/>
<dbReference type="AlphaFoldDB" id="A0A060NHD6"/>
<dbReference type="GO" id="GO:0000150">
    <property type="term" value="F:DNA strand exchange activity"/>
    <property type="evidence" value="ECO:0007669"/>
    <property type="project" value="InterPro"/>
</dbReference>
<dbReference type="InterPro" id="IPR036162">
    <property type="entry name" value="Resolvase-like_N_sf"/>
</dbReference>
<dbReference type="Pfam" id="PF00239">
    <property type="entry name" value="Resolvase"/>
    <property type="match status" value="1"/>
</dbReference>
<name>A0A060NHD6_9BURK</name>
<dbReference type="SUPFAM" id="SSF53041">
    <property type="entry name" value="Resolvase-like"/>
    <property type="match status" value="1"/>
</dbReference>
<dbReference type="PROSITE" id="PS51736">
    <property type="entry name" value="RECOMBINASES_3"/>
    <property type="match status" value="1"/>
</dbReference>
<dbReference type="InterPro" id="IPR006119">
    <property type="entry name" value="Resolv_N"/>
</dbReference>
<evidence type="ECO:0000259" key="2">
    <source>
        <dbReference type="PROSITE" id="PS51737"/>
    </source>
</evidence>
<keyword evidence="4" id="KW-1185">Reference proteome</keyword>
<protein>
    <submittedName>
        <fullName evidence="3">Site-specific recombinase, DNA invertase Pin homologs</fullName>
    </submittedName>
</protein>
<dbReference type="PANTHER" id="PTHR30461:SF23">
    <property type="entry name" value="DNA RECOMBINASE-RELATED"/>
    <property type="match status" value="1"/>
</dbReference>
<organism evidence="3 4">
    <name type="scientific">Serpentinimonas raichei</name>
    <dbReference type="NCBI Taxonomy" id="1458425"/>
    <lineage>
        <taxon>Bacteria</taxon>
        <taxon>Pseudomonadati</taxon>
        <taxon>Pseudomonadota</taxon>
        <taxon>Betaproteobacteria</taxon>
        <taxon>Burkholderiales</taxon>
        <taxon>Comamonadaceae</taxon>
        <taxon>Serpentinimonas</taxon>
    </lineage>
</organism>
<evidence type="ECO:0000313" key="4">
    <source>
        <dbReference type="Proteomes" id="UP000067461"/>
    </source>
</evidence>
<feature type="domain" description="Recombinase" evidence="2">
    <location>
        <begin position="170"/>
        <end position="284"/>
    </location>
</feature>
<dbReference type="KEGG" id="cbaa:SRAA_1437"/>
<dbReference type="Gene3D" id="3.40.50.1390">
    <property type="entry name" value="Resolvase, N-terminal catalytic domain"/>
    <property type="match status" value="1"/>
</dbReference>
<accession>A0A060NHD6</accession>
<dbReference type="Pfam" id="PF13408">
    <property type="entry name" value="Zn_ribbon_recom"/>
    <property type="match status" value="1"/>
</dbReference>
<dbReference type="PANTHER" id="PTHR30461">
    <property type="entry name" value="DNA-INVERTASE FROM LAMBDOID PROPHAGE"/>
    <property type="match status" value="1"/>
</dbReference>
<dbReference type="InterPro" id="IPR038109">
    <property type="entry name" value="DNA_bind_recomb_sf"/>
</dbReference>
<dbReference type="Gene3D" id="3.90.1750.20">
    <property type="entry name" value="Putative Large Serine Recombinase, Chain B, Domain 2"/>
    <property type="match status" value="1"/>
</dbReference>
<dbReference type="Proteomes" id="UP000067461">
    <property type="component" value="Chromosome"/>
</dbReference>
<evidence type="ECO:0000259" key="1">
    <source>
        <dbReference type="PROSITE" id="PS51736"/>
    </source>
</evidence>
<dbReference type="SMART" id="SM00857">
    <property type="entry name" value="Resolvase"/>
    <property type="match status" value="1"/>
</dbReference>
<feature type="domain" description="Resolvase/invertase-type recombinase catalytic" evidence="1">
    <location>
        <begin position="10"/>
        <end position="162"/>
    </location>
</feature>
<dbReference type="HOGENOM" id="CLU_010686_18_15_4"/>